<gene>
    <name evidence="2" type="ORF">PHMEG_00018716</name>
</gene>
<dbReference type="EMBL" id="NBNE01003053">
    <property type="protein sequence ID" value="OWZ08702.1"/>
    <property type="molecule type" value="Genomic_DNA"/>
</dbReference>
<name>A0A225VTQ1_9STRA</name>
<organism evidence="2 3">
    <name type="scientific">Phytophthora megakarya</name>
    <dbReference type="NCBI Taxonomy" id="4795"/>
    <lineage>
        <taxon>Eukaryota</taxon>
        <taxon>Sar</taxon>
        <taxon>Stramenopiles</taxon>
        <taxon>Oomycota</taxon>
        <taxon>Peronosporomycetes</taxon>
        <taxon>Peronosporales</taxon>
        <taxon>Peronosporaceae</taxon>
        <taxon>Phytophthora</taxon>
    </lineage>
</organism>
<evidence type="ECO:0000313" key="2">
    <source>
        <dbReference type="EMBL" id="OWZ08702.1"/>
    </source>
</evidence>
<dbReference type="Proteomes" id="UP000198211">
    <property type="component" value="Unassembled WGS sequence"/>
</dbReference>
<protein>
    <submittedName>
        <fullName evidence="2">Conserved oligomeric Golgi complex subunit</fullName>
    </submittedName>
</protein>
<accession>A0A225VTQ1</accession>
<dbReference type="OrthoDB" id="168462at2759"/>
<comment type="caution">
    <text evidence="2">The sequence shown here is derived from an EMBL/GenBank/DDBJ whole genome shotgun (WGS) entry which is preliminary data.</text>
</comment>
<evidence type="ECO:0000313" key="3">
    <source>
        <dbReference type="Proteomes" id="UP000198211"/>
    </source>
</evidence>
<proteinExistence type="predicted"/>
<evidence type="ECO:0000256" key="1">
    <source>
        <dbReference type="SAM" id="MobiDB-lite"/>
    </source>
</evidence>
<reference evidence="3" key="1">
    <citation type="submission" date="2017-03" db="EMBL/GenBank/DDBJ databases">
        <title>Phytopthora megakarya and P. palmivora, two closely related causual agents of cacao black pod achieved similar genome size and gene model numbers by different mechanisms.</title>
        <authorList>
            <person name="Ali S."/>
            <person name="Shao J."/>
            <person name="Larry D.J."/>
            <person name="Kronmiller B."/>
            <person name="Shen D."/>
            <person name="Strem M.D."/>
            <person name="Melnick R.L."/>
            <person name="Guiltinan M.J."/>
            <person name="Tyler B.M."/>
            <person name="Meinhardt L.W."/>
            <person name="Bailey B.A."/>
        </authorList>
    </citation>
    <scope>NUCLEOTIDE SEQUENCE [LARGE SCALE GENOMIC DNA]</scope>
    <source>
        <strain evidence="3">zdho120</strain>
    </source>
</reference>
<feature type="region of interest" description="Disordered" evidence="1">
    <location>
        <begin position="475"/>
        <end position="496"/>
    </location>
</feature>
<dbReference type="AlphaFoldDB" id="A0A225VTQ1"/>
<feature type="region of interest" description="Disordered" evidence="1">
    <location>
        <begin position="397"/>
        <end position="428"/>
    </location>
</feature>
<feature type="compositionally biased region" description="Polar residues" evidence="1">
    <location>
        <begin position="479"/>
        <end position="492"/>
    </location>
</feature>
<keyword evidence="3" id="KW-1185">Reference proteome</keyword>
<sequence length="525" mass="58792">MWVLRQTPIEILTPDLDCQLFGRPVTTPKPLYGRISMERILSSGSRIAARCHSRSVIPTPLFGPDIRDTSENRATIFRRFTDLWSLIAQASESAPSNTVACPPFDAKVRSPFECSMAIVKLCKTVGISLSPSAATHLSLWGTNEGVDFKSFCGFAIKGAIQPALHQFNLDNFMGEYISALDTILQSLVVTESTRYLKDTSTPPLYSRRMKEFNEIQPLFVSWKTGISPRLVQPTETPLHTTGMPTIAHFTAEKVRRAVEASVSQHKLANQLPCEEARVTHVANIRRKVQLHKSWRLSTESKFIKNKFSNPMTREALICCSCSLREAVLWCSSCFSVNCQKCWQEIHFCKVDLSIVSRRQLLGPTALAMTKKRSDNTMMRPPVPMIYLPTKVSAPGTLAKGNPTYRHSNPRRNISNKEPPKDEGSGVVSNTILPSLHKSRSDTTVFRHHAHLHDDSNFAAMTDSTTQFNSLMLLMPPSTPTRGNRSTMDSAMRQSKHHTLVRPNLHLASVLLDADLLLSNTPEQRR</sequence>